<organism evidence="3 4">
    <name type="scientific">Helicobacter marmotae</name>
    <dbReference type="NCBI Taxonomy" id="152490"/>
    <lineage>
        <taxon>Bacteria</taxon>
        <taxon>Pseudomonadati</taxon>
        <taxon>Campylobacterota</taxon>
        <taxon>Epsilonproteobacteria</taxon>
        <taxon>Campylobacterales</taxon>
        <taxon>Helicobacteraceae</taxon>
        <taxon>Helicobacter</taxon>
    </lineage>
</organism>
<proteinExistence type="predicted"/>
<keyword evidence="4" id="KW-1185">Reference proteome</keyword>
<evidence type="ECO:0000313" key="3">
    <source>
        <dbReference type="EMBL" id="RDU60342.1"/>
    </source>
</evidence>
<evidence type="ECO:0000313" key="4">
    <source>
        <dbReference type="Proteomes" id="UP000256599"/>
    </source>
</evidence>
<dbReference type="InterPro" id="IPR001638">
    <property type="entry name" value="Solute-binding_3/MltF_N"/>
</dbReference>
<feature type="domain" description="Solute-binding protein family 3/N-terminal" evidence="2">
    <location>
        <begin position="23"/>
        <end position="249"/>
    </location>
</feature>
<dbReference type="Gene3D" id="3.40.190.10">
    <property type="entry name" value="Periplasmic binding protein-like II"/>
    <property type="match status" value="2"/>
</dbReference>
<dbReference type="Pfam" id="PF00497">
    <property type="entry name" value="SBP_bac_3"/>
    <property type="match status" value="1"/>
</dbReference>
<dbReference type="AlphaFoldDB" id="A0A3D8I5C0"/>
<reference evidence="3 4" key="1">
    <citation type="submission" date="2018-04" db="EMBL/GenBank/DDBJ databases">
        <title>Novel Campyloabacter and Helicobacter Species and Strains.</title>
        <authorList>
            <person name="Mannion A.J."/>
            <person name="Shen Z."/>
            <person name="Fox J.G."/>
        </authorList>
    </citation>
    <scope>NUCLEOTIDE SEQUENCE [LARGE SCALE GENOMIC DNA]</scope>
    <source>
        <strain evidence="3 4">MIT 98-6070</strain>
    </source>
</reference>
<keyword evidence="1" id="KW-0732">Signal</keyword>
<dbReference type="Proteomes" id="UP000256599">
    <property type="component" value="Unassembled WGS sequence"/>
</dbReference>
<dbReference type="OrthoDB" id="5431130at2"/>
<dbReference type="RefSeq" id="WP_104699589.1">
    <property type="nucleotide sequence ID" value="NZ_FZPP01000007.1"/>
</dbReference>
<dbReference type="EMBL" id="NXLR01000004">
    <property type="protein sequence ID" value="RDU60342.1"/>
    <property type="molecule type" value="Genomic_DNA"/>
</dbReference>
<protein>
    <submittedName>
        <fullName evidence="3">L-cystine-binding protein tcyA</fullName>
    </submittedName>
</protein>
<dbReference type="SMART" id="SM00062">
    <property type="entry name" value="PBPb"/>
    <property type="match status" value="1"/>
</dbReference>
<sequence length="259" mass="29132">MERIIKRVVISIALALGFAFGLDMRVGSENAYKPFAYLNEKGEASGFDNDVLRLLASYIPEASLSFTSIPWNAIFSGLDSKKFDIVANQITKTKEREAKYIFSKQPYFYDISTLISLENSHIKDIAELNGGKIGVSVGSNHAKNLEDYLKSHPELNIEVVYYKTSPTLVADLKAKKIAAMVNNPIAARDYANAQNITLDVSEFYFEKVPVYLLFRKDSKGLAERLDEALDKALKEGKIRSLVVQYFGEEYAVFLTKEKK</sequence>
<gene>
    <name evidence="3" type="ORF">CQA63_03780</name>
</gene>
<name>A0A3D8I5C0_9HELI</name>
<evidence type="ECO:0000256" key="1">
    <source>
        <dbReference type="ARBA" id="ARBA00022729"/>
    </source>
</evidence>
<dbReference type="SUPFAM" id="SSF53850">
    <property type="entry name" value="Periplasmic binding protein-like II"/>
    <property type="match status" value="1"/>
</dbReference>
<dbReference type="PANTHER" id="PTHR35936:SF19">
    <property type="entry name" value="AMINO-ACID-BINDING PROTEIN YXEM-RELATED"/>
    <property type="match status" value="1"/>
</dbReference>
<evidence type="ECO:0000259" key="2">
    <source>
        <dbReference type="SMART" id="SM00062"/>
    </source>
</evidence>
<dbReference type="PANTHER" id="PTHR35936">
    <property type="entry name" value="MEMBRANE-BOUND LYTIC MUREIN TRANSGLYCOSYLASE F"/>
    <property type="match status" value="1"/>
</dbReference>
<comment type="caution">
    <text evidence="3">The sequence shown here is derived from an EMBL/GenBank/DDBJ whole genome shotgun (WGS) entry which is preliminary data.</text>
</comment>
<accession>A0A3D8I5C0</accession>